<dbReference type="eggNOG" id="COG0095">
    <property type="taxonomic scope" value="Bacteria"/>
</dbReference>
<protein>
    <submittedName>
        <fullName evidence="2">Octanoyltransferase</fullName>
    </submittedName>
</protein>
<organism evidence="2 3">
    <name type="scientific">Pontibacillus yanchengensis Y32</name>
    <dbReference type="NCBI Taxonomy" id="1385514"/>
    <lineage>
        <taxon>Bacteria</taxon>
        <taxon>Bacillati</taxon>
        <taxon>Bacillota</taxon>
        <taxon>Bacilli</taxon>
        <taxon>Bacillales</taxon>
        <taxon>Bacillaceae</taxon>
        <taxon>Pontibacillus</taxon>
    </lineage>
</organism>
<comment type="caution">
    <text evidence="2">The sequence shown here is derived from an EMBL/GenBank/DDBJ whole genome shotgun (WGS) entry which is preliminary data.</text>
</comment>
<dbReference type="GO" id="GO:0016740">
    <property type="term" value="F:transferase activity"/>
    <property type="evidence" value="ECO:0007669"/>
    <property type="project" value="UniProtKB-KW"/>
</dbReference>
<dbReference type="OrthoDB" id="9774653at2"/>
<reference evidence="2 3" key="1">
    <citation type="journal article" date="2015" name="Stand. Genomic Sci.">
        <title>High quality draft genome sequence of the moderately halophilic bacterium Pontibacillus yanchengensis Y32(T) and comparison among Pontibacillus genomes.</title>
        <authorList>
            <person name="Huang J."/>
            <person name="Qiao Z.X."/>
            <person name="Tang J.W."/>
            <person name="Wang G."/>
        </authorList>
    </citation>
    <scope>NUCLEOTIDE SEQUENCE [LARGE SCALE GENOMIC DNA]</scope>
    <source>
        <strain evidence="2 3">Y32</strain>
    </source>
</reference>
<dbReference type="Pfam" id="PF21948">
    <property type="entry name" value="LplA-B_cat"/>
    <property type="match status" value="1"/>
</dbReference>
<gene>
    <name evidence="2" type="ORF">N782_19430</name>
</gene>
<dbReference type="PANTHER" id="PTHR43679">
    <property type="entry name" value="OCTANOYLTRANSFERASE LIPM-RELATED"/>
    <property type="match status" value="1"/>
</dbReference>
<evidence type="ECO:0000259" key="1">
    <source>
        <dbReference type="PROSITE" id="PS51733"/>
    </source>
</evidence>
<dbReference type="PROSITE" id="PS51733">
    <property type="entry name" value="BPL_LPL_CATALYTIC"/>
    <property type="match status" value="1"/>
</dbReference>
<proteinExistence type="predicted"/>
<evidence type="ECO:0000313" key="3">
    <source>
        <dbReference type="Proteomes" id="UP000030147"/>
    </source>
</evidence>
<name>A0A0A2T9R4_9BACI</name>
<dbReference type="AlphaFoldDB" id="A0A0A2T9R4"/>
<dbReference type="STRING" id="1385514.N782_19430"/>
<evidence type="ECO:0000313" key="2">
    <source>
        <dbReference type="EMBL" id="KGP71153.1"/>
    </source>
</evidence>
<dbReference type="PANTHER" id="PTHR43679:SF2">
    <property type="entry name" value="OCTANOYL-[GCVH]:PROTEIN N-OCTANOYLTRANSFERASE"/>
    <property type="match status" value="1"/>
</dbReference>
<dbReference type="RefSeq" id="WP_036823699.1">
    <property type="nucleotide sequence ID" value="NZ_AVBF01000080.1"/>
</dbReference>
<dbReference type="Proteomes" id="UP000030147">
    <property type="component" value="Unassembled WGS sequence"/>
</dbReference>
<dbReference type="InterPro" id="IPR050664">
    <property type="entry name" value="Octanoyltrans_LipM/LipL"/>
</dbReference>
<dbReference type="CDD" id="cd16443">
    <property type="entry name" value="LplA"/>
    <property type="match status" value="1"/>
</dbReference>
<feature type="domain" description="BPL/LPL catalytic" evidence="1">
    <location>
        <begin position="32"/>
        <end position="242"/>
    </location>
</feature>
<dbReference type="InterPro" id="IPR004143">
    <property type="entry name" value="BPL_LPL_catalytic"/>
</dbReference>
<dbReference type="EMBL" id="AVBF01000080">
    <property type="protein sequence ID" value="KGP71153.1"/>
    <property type="molecule type" value="Genomic_DNA"/>
</dbReference>
<dbReference type="GO" id="GO:0009249">
    <property type="term" value="P:protein lipoylation"/>
    <property type="evidence" value="ECO:0007669"/>
    <property type="project" value="UniProtKB-ARBA"/>
</dbReference>
<dbReference type="GO" id="GO:0140096">
    <property type="term" value="F:catalytic activity, acting on a protein"/>
    <property type="evidence" value="ECO:0007669"/>
    <property type="project" value="UniProtKB-ARBA"/>
</dbReference>
<dbReference type="Gene3D" id="3.30.930.10">
    <property type="entry name" value="Bira Bifunctional Protein, Domain 2"/>
    <property type="match status" value="1"/>
</dbReference>
<dbReference type="SUPFAM" id="SSF55681">
    <property type="entry name" value="Class II aaRS and biotin synthetases"/>
    <property type="match status" value="1"/>
</dbReference>
<keyword evidence="3" id="KW-1185">Reference proteome</keyword>
<accession>A0A0A2T9R4</accession>
<keyword evidence="2" id="KW-0808">Transferase</keyword>
<dbReference type="InterPro" id="IPR045864">
    <property type="entry name" value="aa-tRNA-synth_II/BPL/LPL"/>
</dbReference>
<sequence>MKPTWYFIDSGHASPAFNMALDEALLKWHSQGDIPPVIRFYGWEPAALSVGYFQKLKGKIDVDAVHKHGFELVRRPTGGRAVLHDKELTYSVIVSENYETMPPSVTDAYRVISQGLLEGFQELDIQAEFSIPEGKLQQTGSAVCFDEPSWYELIVEGRKAAGSAQTRQKGVILQHGSIPIEVDDVTLFDLFIYPNERVKERARKAFGGKAAAINEVAGREIDLPEVKDAFKRGFEKGLDIHLEPFTLTDEQFQEVYTLMEERYQSKEWTYSR</sequence>